<evidence type="ECO:0000313" key="7">
    <source>
        <dbReference type="Proteomes" id="UP000184079"/>
    </source>
</evidence>
<dbReference type="GO" id="GO:0016853">
    <property type="term" value="F:isomerase activity"/>
    <property type="evidence" value="ECO:0007669"/>
    <property type="project" value="UniProtKB-KW"/>
</dbReference>
<dbReference type="OrthoDB" id="9779207at2"/>
<dbReference type="Pfam" id="PF01380">
    <property type="entry name" value="SIS"/>
    <property type="match status" value="2"/>
</dbReference>
<keyword evidence="6" id="KW-0413">Isomerase</keyword>
<gene>
    <name evidence="6" type="ORF">SAMN05421807_11027</name>
</gene>
<proteinExistence type="inferred from homology"/>
<dbReference type="PANTHER" id="PTHR32502:SF3">
    <property type="entry name" value="D-GALACTOSAMINE-6-PHOSPHATE DEAMINASE AGAS-RELATED"/>
    <property type="match status" value="1"/>
</dbReference>
<dbReference type="Gene3D" id="3.40.50.10490">
    <property type="entry name" value="Glucose-6-phosphate isomerase like protein, domain 1"/>
    <property type="match status" value="2"/>
</dbReference>
<evidence type="ECO:0000313" key="6">
    <source>
        <dbReference type="EMBL" id="SHH63687.1"/>
    </source>
</evidence>
<dbReference type="CDD" id="cd05010">
    <property type="entry name" value="SIS_AgaS_like"/>
    <property type="match status" value="1"/>
</dbReference>
<dbReference type="GO" id="GO:0097367">
    <property type="term" value="F:carbohydrate derivative binding"/>
    <property type="evidence" value="ECO:0007669"/>
    <property type="project" value="InterPro"/>
</dbReference>
<evidence type="ECO:0000256" key="3">
    <source>
        <dbReference type="ARBA" id="ARBA00022801"/>
    </source>
</evidence>
<dbReference type="GO" id="GO:1901135">
    <property type="term" value="P:carbohydrate derivative metabolic process"/>
    <property type="evidence" value="ECO:0007669"/>
    <property type="project" value="InterPro"/>
</dbReference>
<keyword evidence="3" id="KW-0378">Hydrolase</keyword>
<evidence type="ECO:0000256" key="1">
    <source>
        <dbReference type="ARBA" id="ARBA00007748"/>
    </source>
</evidence>
<feature type="domain" description="SIS" evidence="5">
    <location>
        <begin position="219"/>
        <end position="371"/>
    </location>
</feature>
<dbReference type="EMBL" id="FQXD01000010">
    <property type="protein sequence ID" value="SHH63687.1"/>
    <property type="molecule type" value="Genomic_DNA"/>
</dbReference>
<name>A0A1M5UL61_9BACI</name>
<dbReference type="CDD" id="cd05008">
    <property type="entry name" value="SIS_GlmS_GlmD_1"/>
    <property type="match status" value="1"/>
</dbReference>
<comment type="catalytic activity">
    <reaction evidence="4">
        <text>D-galactosamine 6-phosphate + H2O = D-tagatopyranose 1-phosphate + NH4(+)</text>
        <dbReference type="Rhea" id="RHEA:47680"/>
        <dbReference type="ChEBI" id="CHEBI:15377"/>
        <dbReference type="ChEBI" id="CHEBI:28938"/>
        <dbReference type="ChEBI" id="CHEBI:71674"/>
        <dbReference type="ChEBI" id="CHEBI:138150"/>
    </reaction>
</comment>
<dbReference type="RefSeq" id="WP_073009548.1">
    <property type="nucleotide sequence ID" value="NZ_FQXD01000010.1"/>
</dbReference>
<dbReference type="PANTHER" id="PTHR32502">
    <property type="entry name" value="N-ACETYLGALACTOSAMINE PERMEASE II COMPONENT-RELATED"/>
    <property type="match status" value="1"/>
</dbReference>
<evidence type="ECO:0000256" key="4">
    <source>
        <dbReference type="ARBA" id="ARBA00029292"/>
    </source>
</evidence>
<protein>
    <submittedName>
        <fullName evidence="6">Tagatose-6-phosphate ketose/aldose isomerase</fullName>
    </submittedName>
</protein>
<feature type="domain" description="SIS" evidence="5">
    <location>
        <begin position="45"/>
        <end position="200"/>
    </location>
</feature>
<keyword evidence="7" id="KW-1185">Reference proteome</keyword>
<comment type="similarity">
    <text evidence="1">Belongs to the SIS family. AgaS subfamily.</text>
</comment>
<dbReference type="InterPro" id="IPR001347">
    <property type="entry name" value="SIS_dom"/>
</dbReference>
<dbReference type="InterPro" id="IPR035466">
    <property type="entry name" value="GlmS/AgaS_SIS"/>
</dbReference>
<evidence type="ECO:0000259" key="5">
    <source>
        <dbReference type="PROSITE" id="PS51464"/>
    </source>
</evidence>
<dbReference type="InterPro" id="IPR035464">
    <property type="entry name" value="SIS_AgaS"/>
</dbReference>
<dbReference type="PROSITE" id="PS51464">
    <property type="entry name" value="SIS"/>
    <property type="match status" value="2"/>
</dbReference>
<dbReference type="GO" id="GO:0009401">
    <property type="term" value="P:phosphoenolpyruvate-dependent sugar phosphotransferase system"/>
    <property type="evidence" value="ECO:0007669"/>
    <property type="project" value="TreeGrafter"/>
</dbReference>
<keyword evidence="2" id="KW-0677">Repeat</keyword>
<dbReference type="GO" id="GO:0005886">
    <property type="term" value="C:plasma membrane"/>
    <property type="evidence" value="ECO:0007669"/>
    <property type="project" value="TreeGrafter"/>
</dbReference>
<evidence type="ECO:0000256" key="2">
    <source>
        <dbReference type="ARBA" id="ARBA00022737"/>
    </source>
</evidence>
<dbReference type="SUPFAM" id="SSF53697">
    <property type="entry name" value="SIS domain"/>
    <property type="match status" value="1"/>
</dbReference>
<dbReference type="AlphaFoldDB" id="A0A1M5UL61"/>
<dbReference type="InterPro" id="IPR046348">
    <property type="entry name" value="SIS_dom_sf"/>
</dbReference>
<accession>A0A1M5UL61</accession>
<dbReference type="GO" id="GO:0016787">
    <property type="term" value="F:hydrolase activity"/>
    <property type="evidence" value="ECO:0007669"/>
    <property type="project" value="UniProtKB-KW"/>
</dbReference>
<organism evidence="6 7">
    <name type="scientific">Virgibacillus chiguensis</name>
    <dbReference type="NCBI Taxonomy" id="411959"/>
    <lineage>
        <taxon>Bacteria</taxon>
        <taxon>Bacillati</taxon>
        <taxon>Bacillota</taxon>
        <taxon>Bacilli</taxon>
        <taxon>Bacillales</taxon>
        <taxon>Bacillaceae</taxon>
        <taxon>Virgibacillus</taxon>
    </lineage>
</organism>
<dbReference type="InterPro" id="IPR050303">
    <property type="entry name" value="GatZ_KbaZ_carbometab"/>
</dbReference>
<reference evidence="7" key="1">
    <citation type="submission" date="2016-11" db="EMBL/GenBank/DDBJ databases">
        <authorList>
            <person name="Varghese N."/>
            <person name="Submissions S."/>
        </authorList>
    </citation>
    <scope>NUCLEOTIDE SEQUENCE [LARGE SCALE GENOMIC DNA]</scope>
    <source>
        <strain evidence="7">CGMCC 1.6496</strain>
    </source>
</reference>
<sequence length="392" mass="43345">MFGLTQKELEKGKAGHTAQEIYQQPKVWNKALHIFAERKEEIHNFLHAIYSKHEKVRVILTGAGTSAFAGDILVPELQKQDQEKVQFEAIATTDLVSNPTNYIFKKVPTILVSFARSGNSPESLAAVKLATDRIDHFYQVNITCNPEGKLAVNTKDDKNSLTILTPEEAHDQGFAMTSSFTSMMVICYLAFSKDTNAGEKLQTVITNGEKFIESVVNTVDAVLEHGMDRIVYLGSGSLGKFAHEAALKMLELSAGKVVAVHESSLGFRHGPKSILNDKSIVVLFMSQDAYTQKYDLDILKELSGEPKDIKTVALTEMDNEEVSQYANWTVSVNNSKQSLENDFYLSLLYVVFAQVLALKKSIQLGITPDNPSPDGSVNRVVQGVTIYPMTFA</sequence>
<dbReference type="Proteomes" id="UP000184079">
    <property type="component" value="Unassembled WGS sequence"/>
</dbReference>